<dbReference type="Pfam" id="PF12456">
    <property type="entry name" value="hSac2"/>
    <property type="match status" value="1"/>
</dbReference>
<evidence type="ECO:0000313" key="4">
    <source>
        <dbReference type="EMBL" id="KAF2202827.1"/>
    </source>
</evidence>
<dbReference type="Proteomes" id="UP000799536">
    <property type="component" value="Unassembled WGS sequence"/>
</dbReference>
<comment type="caution">
    <text evidence="4">The sequence shown here is derived from an EMBL/GenBank/DDBJ whole genome shotgun (WGS) entry which is preliminary data.</text>
</comment>
<dbReference type="InterPro" id="IPR022158">
    <property type="entry name" value="Inositol_phosphatase"/>
</dbReference>
<dbReference type="PANTHER" id="PTHR45662:SF7">
    <property type="entry name" value="SACI DOMAIN PROTEIN (AFU_ORTHOLOGUE AFUA_1G15890)"/>
    <property type="match status" value="1"/>
</dbReference>
<dbReference type="PROSITE" id="PS51791">
    <property type="entry name" value="HSAC2"/>
    <property type="match status" value="1"/>
</dbReference>
<reference evidence="4" key="1">
    <citation type="journal article" date="2020" name="Stud. Mycol.">
        <title>101 Dothideomycetes genomes: a test case for predicting lifestyles and emergence of pathogens.</title>
        <authorList>
            <person name="Haridas S."/>
            <person name="Albert R."/>
            <person name="Binder M."/>
            <person name="Bloem J."/>
            <person name="Labutti K."/>
            <person name="Salamov A."/>
            <person name="Andreopoulos B."/>
            <person name="Baker S."/>
            <person name="Barry K."/>
            <person name="Bills G."/>
            <person name="Bluhm B."/>
            <person name="Cannon C."/>
            <person name="Castanera R."/>
            <person name="Culley D."/>
            <person name="Daum C."/>
            <person name="Ezra D."/>
            <person name="Gonzalez J."/>
            <person name="Henrissat B."/>
            <person name="Kuo A."/>
            <person name="Liang C."/>
            <person name="Lipzen A."/>
            <person name="Lutzoni F."/>
            <person name="Magnuson J."/>
            <person name="Mondo S."/>
            <person name="Nolan M."/>
            <person name="Ohm R."/>
            <person name="Pangilinan J."/>
            <person name="Park H.-J."/>
            <person name="Ramirez L."/>
            <person name="Alfaro M."/>
            <person name="Sun H."/>
            <person name="Tritt A."/>
            <person name="Yoshinaga Y."/>
            <person name="Zwiers L.-H."/>
            <person name="Turgeon B."/>
            <person name="Goodwin S."/>
            <person name="Spatafora J."/>
            <person name="Crous P."/>
            <person name="Grigoriev I."/>
        </authorList>
    </citation>
    <scope>NUCLEOTIDE SEQUENCE</scope>
    <source>
        <strain evidence="4">ATCC 74209</strain>
    </source>
</reference>
<sequence length="978" mass="108011">MPGLVRKVLVFAAVDGLILQPAPPRNHLPTTQQAIKIDYKGNVGPLLKDRREESTAPVSLETHGIIGLLKIASSSFLISICGREQVAQIHGKPIYKITDVSLIPLSSQADADQAIVTANEHLARHNRSSQTGESDEASDNSDDESQSISGDSLDDDVTPPAQEIKDPLTGQKGPMDRRGSVVEDVIGKKGVYGRFADKWFSRKGWSTESRRMQGMSSEDDLTQKNMAKDVDSIMPGEAEQPIRPGAIPVSDNDVKDSVSPGDIPKAMEGSTDSTTVTLLPKILKTAKMYFGSGNFFFSYDYDLSHGIGKQQKNSSLPLYKQFEPLYFWNQHLMSPFIEVGQHNFVLPVIQGFVGQRSFNLKGVDSRSTSIMLDPSHNPDDIHLKSYPSQTDEQVAASQGDSNTAAEESPESKEFLLTLVSRRSVKRAGLRYLRRGIDEEGNVANSVETEQILSSPEWEISNDRIFSFTQYRGSIPLFFSQSPYSLKPQVQFWGSPETNAKAFKRHFVDISSRYGSIYCASLVDKHGTESKIGEEYEKQAAALNEHGGIDGRGTKLGFEWFDFHNVCRGMHFENVSKLMDSLAPFLKETGWTEIEKGEATYQQSGVLRTNCMDCLDRTNVVQSACAQAALEAQLSAQNLSIDLQNDPSTSWFNNLWADNGDAISKQYAGTAALKGDFTRTRKRNALGALSDFGLTLTRYYNNIVNDYFAQALIDFMLGRATDSIFAEFEADMKSSDYFVDLKKVRQAAIERSAGIVIEDKDEDLVAGWTLSVPSAANALKTAAFEEAVLLLTDRALYFCRLDWGTEKVKTFERIDLHDIEEIGRGVYITSTLAQRHMDVEKNVGFVIQYRADEGMAMVRRNTRSLDSGVHDDKAKRCSAKQDATGRFLAFKALPPRSAVSAGEGADPVNEVEMVKGVCEEIAKVANKARSQQGALTEGEGVAKGLLVVEERDVISLADAKKSTGYLEQLGYSLKKLVWA</sequence>
<dbReference type="AlphaFoldDB" id="A0A9P4JT86"/>
<dbReference type="GO" id="GO:0043812">
    <property type="term" value="F:phosphatidylinositol-4-phosphate phosphatase activity"/>
    <property type="evidence" value="ECO:0007669"/>
    <property type="project" value="TreeGrafter"/>
</dbReference>
<dbReference type="InterPro" id="IPR002013">
    <property type="entry name" value="SAC_dom"/>
</dbReference>
<protein>
    <recommendedName>
        <fullName evidence="6">SacI domain protein</fullName>
    </recommendedName>
</protein>
<dbReference type="EMBL" id="ML993922">
    <property type="protein sequence ID" value="KAF2202827.1"/>
    <property type="molecule type" value="Genomic_DNA"/>
</dbReference>
<dbReference type="GO" id="GO:0046856">
    <property type="term" value="P:phosphatidylinositol dephosphorylation"/>
    <property type="evidence" value="ECO:0007669"/>
    <property type="project" value="TreeGrafter"/>
</dbReference>
<dbReference type="PROSITE" id="PS50275">
    <property type="entry name" value="SAC"/>
    <property type="match status" value="1"/>
</dbReference>
<dbReference type="GO" id="GO:0005783">
    <property type="term" value="C:endoplasmic reticulum"/>
    <property type="evidence" value="ECO:0007669"/>
    <property type="project" value="TreeGrafter"/>
</dbReference>
<evidence type="ECO:0008006" key="6">
    <source>
        <dbReference type="Google" id="ProtNLM"/>
    </source>
</evidence>
<dbReference type="OrthoDB" id="405996at2759"/>
<feature type="domain" description="HSac2" evidence="3">
    <location>
        <begin position="738"/>
        <end position="887"/>
    </location>
</feature>
<evidence type="ECO:0000259" key="2">
    <source>
        <dbReference type="PROSITE" id="PS50275"/>
    </source>
</evidence>
<keyword evidence="5" id="KW-1185">Reference proteome</keyword>
<feature type="region of interest" description="Disordered" evidence="1">
    <location>
        <begin position="238"/>
        <end position="270"/>
    </location>
</feature>
<gene>
    <name evidence="4" type="ORF">GQ43DRAFT_439353</name>
</gene>
<evidence type="ECO:0000256" key="1">
    <source>
        <dbReference type="SAM" id="MobiDB-lite"/>
    </source>
</evidence>
<feature type="domain" description="SAC" evidence="2">
    <location>
        <begin position="286"/>
        <end position="668"/>
    </location>
</feature>
<dbReference type="InterPro" id="IPR034753">
    <property type="entry name" value="hSac2"/>
</dbReference>
<organism evidence="4 5">
    <name type="scientific">Delitschia confertaspora ATCC 74209</name>
    <dbReference type="NCBI Taxonomy" id="1513339"/>
    <lineage>
        <taxon>Eukaryota</taxon>
        <taxon>Fungi</taxon>
        <taxon>Dikarya</taxon>
        <taxon>Ascomycota</taxon>
        <taxon>Pezizomycotina</taxon>
        <taxon>Dothideomycetes</taxon>
        <taxon>Pleosporomycetidae</taxon>
        <taxon>Pleosporales</taxon>
        <taxon>Delitschiaceae</taxon>
        <taxon>Delitschia</taxon>
    </lineage>
</organism>
<feature type="region of interest" description="Disordered" evidence="1">
    <location>
        <begin position="123"/>
        <end position="180"/>
    </location>
</feature>
<evidence type="ECO:0000259" key="3">
    <source>
        <dbReference type="PROSITE" id="PS51791"/>
    </source>
</evidence>
<evidence type="ECO:0000313" key="5">
    <source>
        <dbReference type="Proteomes" id="UP000799536"/>
    </source>
</evidence>
<feature type="compositionally biased region" description="Polar residues" evidence="1">
    <location>
        <begin position="389"/>
        <end position="405"/>
    </location>
</feature>
<feature type="compositionally biased region" description="Acidic residues" evidence="1">
    <location>
        <begin position="133"/>
        <end position="145"/>
    </location>
</feature>
<accession>A0A9P4JT86</accession>
<dbReference type="Pfam" id="PF02383">
    <property type="entry name" value="Syja_N"/>
    <property type="match status" value="1"/>
</dbReference>
<proteinExistence type="predicted"/>
<dbReference type="PANTHER" id="PTHR45662">
    <property type="entry name" value="PHOSPHATIDYLINOSITIDE PHOSPHATASE SAC1"/>
    <property type="match status" value="1"/>
</dbReference>
<feature type="region of interest" description="Disordered" evidence="1">
    <location>
        <begin position="389"/>
        <end position="409"/>
    </location>
</feature>
<name>A0A9P4JT86_9PLEO</name>